<evidence type="ECO:0000256" key="5">
    <source>
        <dbReference type="ARBA" id="ARBA00022723"/>
    </source>
</evidence>
<keyword evidence="5" id="KW-0479">Metal-binding</keyword>
<dbReference type="SUPFAM" id="SSF55811">
    <property type="entry name" value="Nudix"/>
    <property type="match status" value="1"/>
</dbReference>
<keyword evidence="12" id="KW-1185">Reference proteome</keyword>
<dbReference type="RefSeq" id="WP_021687557.1">
    <property type="nucleotide sequence ID" value="NZ_KI260567.1"/>
</dbReference>
<evidence type="ECO:0000256" key="6">
    <source>
        <dbReference type="ARBA" id="ARBA00022801"/>
    </source>
</evidence>
<dbReference type="InterPro" id="IPR020084">
    <property type="entry name" value="NUDIX_hydrolase_CS"/>
</dbReference>
<dbReference type="InterPro" id="IPR049734">
    <property type="entry name" value="NudC-like_C"/>
</dbReference>
<dbReference type="GO" id="GO:0016787">
    <property type="term" value="F:hydrolase activity"/>
    <property type="evidence" value="ECO:0007669"/>
    <property type="project" value="UniProtKB-KW"/>
</dbReference>
<evidence type="ECO:0000256" key="4">
    <source>
        <dbReference type="ARBA" id="ARBA00012381"/>
    </source>
</evidence>
<evidence type="ECO:0000256" key="3">
    <source>
        <dbReference type="ARBA" id="ARBA00009595"/>
    </source>
</evidence>
<dbReference type="EC" id="3.6.1.22" evidence="4"/>
<dbReference type="EMBL" id="AWVH01000033">
    <property type="protein sequence ID" value="ERJ92594.1"/>
    <property type="molecule type" value="Genomic_DNA"/>
</dbReference>
<dbReference type="PROSITE" id="PS51462">
    <property type="entry name" value="NUDIX"/>
    <property type="match status" value="1"/>
</dbReference>
<reference evidence="11 12" key="1">
    <citation type="submission" date="2013-08" db="EMBL/GenBank/DDBJ databases">
        <authorList>
            <person name="Weinstock G."/>
            <person name="Sodergren E."/>
            <person name="Wylie T."/>
            <person name="Fulton L."/>
            <person name="Fulton R."/>
            <person name="Fronick C."/>
            <person name="O'Laughlin M."/>
            <person name="Godfrey J."/>
            <person name="Miner T."/>
            <person name="Herter B."/>
            <person name="Appelbaum E."/>
            <person name="Cordes M."/>
            <person name="Lek S."/>
            <person name="Wollam A."/>
            <person name="Pepin K.H."/>
            <person name="Palsikar V.B."/>
            <person name="Mitreva M."/>
            <person name="Wilson R.K."/>
        </authorList>
    </citation>
    <scope>NUCLEOTIDE SEQUENCE [LARGE SCALE GENOMIC DNA]</scope>
    <source>
        <strain evidence="11 12">ATCC 700332</strain>
    </source>
</reference>
<evidence type="ECO:0000256" key="7">
    <source>
        <dbReference type="ARBA" id="ARBA00022842"/>
    </source>
</evidence>
<dbReference type="CDD" id="cd03429">
    <property type="entry name" value="NUDIX_NADH_pyrophosphatase_Nudt13"/>
    <property type="match status" value="1"/>
</dbReference>
<proteinExistence type="inferred from homology"/>
<evidence type="ECO:0000256" key="2">
    <source>
        <dbReference type="ARBA" id="ARBA00001947"/>
    </source>
</evidence>
<gene>
    <name evidence="11" type="ORF">HMPREF9193_01351</name>
</gene>
<dbReference type="Gene3D" id="3.90.79.10">
    <property type="entry name" value="Nucleoside Triphosphate Pyrophosphohydrolase"/>
    <property type="match status" value="1"/>
</dbReference>
<evidence type="ECO:0000256" key="8">
    <source>
        <dbReference type="ARBA" id="ARBA00023027"/>
    </source>
</evidence>
<keyword evidence="7" id="KW-0460">Magnesium</keyword>
<protein>
    <recommendedName>
        <fullName evidence="4">NAD(+) diphosphatase</fullName>
        <ecNumber evidence="4">3.6.1.22</ecNumber>
    </recommendedName>
</protein>
<comment type="similarity">
    <text evidence="3">Belongs to the Nudix hydrolase family. NudC subfamily.</text>
</comment>
<dbReference type="Pfam" id="PF00293">
    <property type="entry name" value="NUDIX"/>
    <property type="match status" value="1"/>
</dbReference>
<evidence type="ECO:0000256" key="1">
    <source>
        <dbReference type="ARBA" id="ARBA00001946"/>
    </source>
</evidence>
<comment type="cofactor">
    <cofactor evidence="1">
        <name>Mg(2+)</name>
        <dbReference type="ChEBI" id="CHEBI:18420"/>
    </cofactor>
</comment>
<organism evidence="11 12">
    <name type="scientific">Treponema lecithinolyticum ATCC 700332</name>
    <dbReference type="NCBI Taxonomy" id="1321815"/>
    <lineage>
        <taxon>Bacteria</taxon>
        <taxon>Pseudomonadati</taxon>
        <taxon>Spirochaetota</taxon>
        <taxon>Spirochaetia</taxon>
        <taxon>Spirochaetales</taxon>
        <taxon>Treponemataceae</taxon>
        <taxon>Treponema</taxon>
    </lineage>
</organism>
<sequence>MALTDKAKITDCKKIFLFCKDKLLLCGKNKDAPQLPAAAVFAQFIDKKIVNEWFYDSDYGYTAARTEKELQDSKDFSFFYLPLRSIFALDYPFARLAARSLALLNWKDSSRFCSACAGVLKNAEDETALVCSACGKRLYPALSPAIIVQVYKGEKLLLAKHRERNTDIYTCLAGYVEPGENLEECVQREVREETGIEISDIRYVASQSWPFPNQFMVGFRARWKSGDICIQKSEIADARWFDKDNLPSIPKAGSLAYKLISGK</sequence>
<dbReference type="InterPro" id="IPR015376">
    <property type="entry name" value="Znr_NADH_PPase"/>
</dbReference>
<dbReference type="Proteomes" id="UP000016649">
    <property type="component" value="Unassembled WGS sequence"/>
</dbReference>
<keyword evidence="6 11" id="KW-0378">Hydrolase</keyword>
<comment type="cofactor">
    <cofactor evidence="2">
        <name>Zn(2+)</name>
        <dbReference type="ChEBI" id="CHEBI:29105"/>
    </cofactor>
</comment>
<dbReference type="Pfam" id="PF09297">
    <property type="entry name" value="Zn_ribbon_NUD"/>
    <property type="match status" value="1"/>
</dbReference>
<comment type="caution">
    <text evidence="11">The sequence shown here is derived from an EMBL/GenBank/DDBJ whole genome shotgun (WGS) entry which is preliminary data.</text>
</comment>
<dbReference type="InterPro" id="IPR050241">
    <property type="entry name" value="NAD-cap_RNA_hydrolase_NudC"/>
</dbReference>
<accession>A0ABN0NYF3</accession>
<dbReference type="InterPro" id="IPR015797">
    <property type="entry name" value="NUDIX_hydrolase-like_dom_sf"/>
</dbReference>
<dbReference type="InterPro" id="IPR000086">
    <property type="entry name" value="NUDIX_hydrolase_dom"/>
</dbReference>
<keyword evidence="8" id="KW-0520">NAD</keyword>
<evidence type="ECO:0000259" key="10">
    <source>
        <dbReference type="PROSITE" id="PS51462"/>
    </source>
</evidence>
<dbReference type="PROSITE" id="PS00893">
    <property type="entry name" value="NUDIX_BOX"/>
    <property type="match status" value="1"/>
</dbReference>
<dbReference type="PANTHER" id="PTHR42904">
    <property type="entry name" value="NUDIX HYDROLASE, NUDC SUBFAMILY"/>
    <property type="match status" value="1"/>
</dbReference>
<dbReference type="PANTHER" id="PTHR42904:SF6">
    <property type="entry name" value="NAD-CAPPED RNA HYDROLASE NUDT12"/>
    <property type="match status" value="1"/>
</dbReference>
<name>A0ABN0NYF3_TRELE</name>
<comment type="catalytic activity">
    <reaction evidence="9">
        <text>a 5'-end NAD(+)-phospho-ribonucleoside in mRNA + H2O = a 5'-end phospho-adenosine-phospho-ribonucleoside in mRNA + beta-nicotinamide D-ribonucleotide + 2 H(+)</text>
        <dbReference type="Rhea" id="RHEA:60876"/>
        <dbReference type="Rhea" id="RHEA-COMP:15698"/>
        <dbReference type="Rhea" id="RHEA-COMP:15719"/>
        <dbReference type="ChEBI" id="CHEBI:14649"/>
        <dbReference type="ChEBI" id="CHEBI:15377"/>
        <dbReference type="ChEBI" id="CHEBI:15378"/>
        <dbReference type="ChEBI" id="CHEBI:144029"/>
        <dbReference type="ChEBI" id="CHEBI:144051"/>
    </reaction>
    <physiologicalReaction direction="left-to-right" evidence="9">
        <dbReference type="Rhea" id="RHEA:60877"/>
    </physiologicalReaction>
</comment>
<dbReference type="Gene3D" id="3.90.79.20">
    <property type="match status" value="1"/>
</dbReference>
<evidence type="ECO:0000313" key="11">
    <source>
        <dbReference type="EMBL" id="ERJ92594.1"/>
    </source>
</evidence>
<evidence type="ECO:0000256" key="9">
    <source>
        <dbReference type="ARBA" id="ARBA00023679"/>
    </source>
</evidence>
<evidence type="ECO:0000313" key="12">
    <source>
        <dbReference type="Proteomes" id="UP000016649"/>
    </source>
</evidence>
<dbReference type="NCBIfam" id="NF001299">
    <property type="entry name" value="PRK00241.1"/>
    <property type="match status" value="1"/>
</dbReference>
<feature type="domain" description="Nudix hydrolase" evidence="10">
    <location>
        <begin position="137"/>
        <end position="263"/>
    </location>
</feature>